<name>A0A1Z1W2Z9_9ACTN</name>
<gene>
    <name evidence="2" type="ORF">SMD44_00196</name>
</gene>
<dbReference type="Proteomes" id="UP000195880">
    <property type="component" value="Chromosome"/>
</dbReference>
<evidence type="ECO:0000256" key="1">
    <source>
        <dbReference type="SAM" id="MobiDB-lite"/>
    </source>
</evidence>
<dbReference type="EMBL" id="CP021748">
    <property type="protein sequence ID" value="ARX80798.1"/>
    <property type="molecule type" value="Genomic_DNA"/>
</dbReference>
<reference evidence="2 3" key="1">
    <citation type="submission" date="2017-05" db="EMBL/GenBank/DDBJ databases">
        <title>Streptomyces alboflavus Genome sequencing and assembly.</title>
        <authorList>
            <person name="Wang Y."/>
            <person name="Du B."/>
            <person name="Ding Y."/>
            <person name="Liu H."/>
            <person name="Hou Q."/>
            <person name="Liu K."/>
            <person name="Wang C."/>
            <person name="Yao L."/>
        </authorList>
    </citation>
    <scope>NUCLEOTIDE SEQUENCE [LARGE SCALE GENOMIC DNA]</scope>
    <source>
        <strain evidence="2 3">MDJK44</strain>
    </source>
</reference>
<accession>A0A1Z1W2Z9</accession>
<protein>
    <submittedName>
        <fullName evidence="2">Uncharacterized protein</fullName>
    </submittedName>
</protein>
<keyword evidence="3" id="KW-1185">Reference proteome</keyword>
<feature type="compositionally biased region" description="Polar residues" evidence="1">
    <location>
        <begin position="1"/>
        <end position="20"/>
    </location>
</feature>
<feature type="region of interest" description="Disordered" evidence="1">
    <location>
        <begin position="1"/>
        <end position="30"/>
    </location>
</feature>
<evidence type="ECO:0000313" key="3">
    <source>
        <dbReference type="Proteomes" id="UP000195880"/>
    </source>
</evidence>
<evidence type="ECO:0000313" key="2">
    <source>
        <dbReference type="EMBL" id="ARX80798.1"/>
    </source>
</evidence>
<sequence length="50" mass="5394">MCAVRNTSFAPESRWTSATAESFPASDGTSLGLRSTAWSSVTSYTAVYQR</sequence>
<dbReference type="KEGG" id="salf:SMD44_00196"/>
<dbReference type="AlphaFoldDB" id="A0A1Z1W2Z9"/>
<proteinExistence type="predicted"/>
<organism evidence="2 3">
    <name type="scientific">Streptomyces alboflavus</name>
    <dbReference type="NCBI Taxonomy" id="67267"/>
    <lineage>
        <taxon>Bacteria</taxon>
        <taxon>Bacillati</taxon>
        <taxon>Actinomycetota</taxon>
        <taxon>Actinomycetes</taxon>
        <taxon>Kitasatosporales</taxon>
        <taxon>Streptomycetaceae</taxon>
        <taxon>Streptomyces</taxon>
    </lineage>
</organism>